<organism evidence="1 2">
    <name type="scientific">Tumebacillus avium</name>
    <dbReference type="NCBI Taxonomy" id="1903704"/>
    <lineage>
        <taxon>Bacteria</taxon>
        <taxon>Bacillati</taxon>
        <taxon>Bacillota</taxon>
        <taxon>Bacilli</taxon>
        <taxon>Bacillales</taxon>
        <taxon>Alicyclobacillaceae</taxon>
        <taxon>Tumebacillus</taxon>
    </lineage>
</organism>
<gene>
    <name evidence="1" type="ORF">CBW65_12510</name>
</gene>
<accession>A0A1Y0IQX9</accession>
<protein>
    <submittedName>
        <fullName evidence="1">Uncharacterized protein</fullName>
    </submittedName>
</protein>
<name>A0A1Y0IQX9_9BACL</name>
<dbReference type="EMBL" id="CP021434">
    <property type="protein sequence ID" value="ARU61754.1"/>
    <property type="molecule type" value="Genomic_DNA"/>
</dbReference>
<dbReference type="AlphaFoldDB" id="A0A1Y0IQX9"/>
<proteinExistence type="predicted"/>
<reference evidence="2" key="1">
    <citation type="submission" date="2017-05" db="EMBL/GenBank/DDBJ databases">
        <authorList>
            <person name="Sung H."/>
        </authorList>
    </citation>
    <scope>NUCLEOTIDE SEQUENCE [LARGE SCALE GENOMIC DNA]</scope>
    <source>
        <strain evidence="2">AR23208</strain>
    </source>
</reference>
<keyword evidence="2" id="KW-1185">Reference proteome</keyword>
<dbReference type="OrthoDB" id="2382018at2"/>
<dbReference type="Proteomes" id="UP000195437">
    <property type="component" value="Chromosome"/>
</dbReference>
<evidence type="ECO:0000313" key="2">
    <source>
        <dbReference type="Proteomes" id="UP000195437"/>
    </source>
</evidence>
<dbReference type="KEGG" id="tum:CBW65_12510"/>
<sequence>MNQQGGKKMNVYKDDNWNQMNIHQHGRRYVVSEISSIEGELTYDFASRQEMQRWAEQRFSPANFSGSEEERTEILAKFKRV</sequence>
<evidence type="ECO:0000313" key="1">
    <source>
        <dbReference type="EMBL" id="ARU61754.1"/>
    </source>
</evidence>
<dbReference type="RefSeq" id="WP_087457124.1">
    <property type="nucleotide sequence ID" value="NZ_CP021434.1"/>
</dbReference>